<proteinExistence type="predicted"/>
<dbReference type="EMBL" id="OCMF01000005">
    <property type="protein sequence ID" value="SOC81429.1"/>
    <property type="molecule type" value="Genomic_DNA"/>
</dbReference>
<organism evidence="1 2">
    <name type="scientific">Salinimicrobium sediminis</name>
    <dbReference type="NCBI Taxonomy" id="1343891"/>
    <lineage>
        <taxon>Bacteria</taxon>
        <taxon>Pseudomonadati</taxon>
        <taxon>Bacteroidota</taxon>
        <taxon>Flavobacteriia</taxon>
        <taxon>Flavobacteriales</taxon>
        <taxon>Flavobacteriaceae</taxon>
        <taxon>Salinimicrobium</taxon>
    </lineage>
</organism>
<dbReference type="AlphaFoldDB" id="A0A285XAG6"/>
<name>A0A285XAG6_9FLAO</name>
<dbReference type="Proteomes" id="UP000219193">
    <property type="component" value="Unassembled WGS sequence"/>
</dbReference>
<evidence type="ECO:0000313" key="2">
    <source>
        <dbReference type="Proteomes" id="UP000219193"/>
    </source>
</evidence>
<reference evidence="2" key="1">
    <citation type="submission" date="2017-09" db="EMBL/GenBank/DDBJ databases">
        <authorList>
            <person name="Varghese N."/>
            <person name="Submissions S."/>
        </authorList>
    </citation>
    <scope>NUCLEOTIDE SEQUENCE [LARGE SCALE GENOMIC DNA]</scope>
    <source>
        <strain evidence="2">CGMCC 1.12641</strain>
    </source>
</reference>
<gene>
    <name evidence="1" type="ORF">SAMN06296241_3005</name>
</gene>
<accession>A0A285XAG6</accession>
<evidence type="ECO:0000313" key="1">
    <source>
        <dbReference type="EMBL" id="SOC81429.1"/>
    </source>
</evidence>
<sequence length="81" mass="8954">MGGKAYKFTGELKVVFIFSKINREKHSFSANYSKKLPLFNLLTGAEGEKSCSRISSDGIKGAAIGIDLKDEEYAFEVKTKD</sequence>
<protein>
    <submittedName>
        <fullName evidence="1">Uncharacterized protein</fullName>
    </submittedName>
</protein>
<keyword evidence="2" id="KW-1185">Reference proteome</keyword>